<keyword evidence="2" id="KW-0813">Transport</keyword>
<name>A0ABY5DZ89_9BACT</name>
<dbReference type="PANTHER" id="PTHR37164:SF1">
    <property type="entry name" value="BACTERIOHEMERYTHRIN"/>
    <property type="match status" value="1"/>
</dbReference>
<dbReference type="InterPro" id="IPR012312">
    <property type="entry name" value="Hemerythrin-like"/>
</dbReference>
<keyword evidence="3" id="KW-0479">Metal-binding</keyword>
<dbReference type="InterPro" id="IPR050669">
    <property type="entry name" value="Hemerythrin"/>
</dbReference>
<dbReference type="SUPFAM" id="SSF47188">
    <property type="entry name" value="Hemerythrin-like"/>
    <property type="match status" value="1"/>
</dbReference>
<keyword evidence="4" id="KW-0408">Iron</keyword>
<evidence type="ECO:0000256" key="4">
    <source>
        <dbReference type="ARBA" id="ARBA00023004"/>
    </source>
</evidence>
<accession>A0ABY5DZ89</accession>
<dbReference type="RefSeq" id="WP_254575450.1">
    <property type="nucleotide sequence ID" value="NZ_CP100595.1"/>
</dbReference>
<dbReference type="Pfam" id="PF01814">
    <property type="entry name" value="Hemerythrin"/>
    <property type="match status" value="1"/>
</dbReference>
<evidence type="ECO:0000256" key="1">
    <source>
        <dbReference type="ARBA" id="ARBA00010587"/>
    </source>
</evidence>
<proteinExistence type="inferred from homology"/>
<dbReference type="InterPro" id="IPR012827">
    <property type="entry name" value="Hemerythrin_metal-bd"/>
</dbReference>
<dbReference type="InterPro" id="IPR035938">
    <property type="entry name" value="Hemerythrin-like_sf"/>
</dbReference>
<dbReference type="Proteomes" id="UP001060012">
    <property type="component" value="Chromosome"/>
</dbReference>
<protein>
    <submittedName>
        <fullName evidence="6">Hemerythrin family protein</fullName>
    </submittedName>
</protein>
<reference evidence="6" key="1">
    <citation type="submission" date="2022-07" db="EMBL/GenBank/DDBJ databases">
        <title>Arcobacter roscoffensis sp. nov., a marine bacterium isolated from coastal seawater collected from Roscoff, France.</title>
        <authorList>
            <person name="Pascual J."/>
            <person name="Lepeaux C."/>
            <person name="Methner A."/>
            <person name="Overmann J."/>
        </authorList>
    </citation>
    <scope>NUCLEOTIDE SEQUENCE</scope>
    <source>
        <strain evidence="6">ARW1-2F2</strain>
    </source>
</reference>
<keyword evidence="7" id="KW-1185">Reference proteome</keyword>
<comment type="similarity">
    <text evidence="1">Belongs to the hemerythrin family.</text>
</comment>
<organism evidence="6 7">
    <name type="scientific">Arcobacter roscoffensis</name>
    <dbReference type="NCBI Taxonomy" id="2961520"/>
    <lineage>
        <taxon>Bacteria</taxon>
        <taxon>Pseudomonadati</taxon>
        <taxon>Campylobacterota</taxon>
        <taxon>Epsilonproteobacteria</taxon>
        <taxon>Campylobacterales</taxon>
        <taxon>Arcobacteraceae</taxon>
        <taxon>Arcobacter</taxon>
    </lineage>
</organism>
<dbReference type="PROSITE" id="PS00550">
    <property type="entry name" value="HEMERYTHRINS"/>
    <property type="match status" value="1"/>
</dbReference>
<evidence type="ECO:0000256" key="2">
    <source>
        <dbReference type="ARBA" id="ARBA00022621"/>
    </source>
</evidence>
<keyword evidence="2" id="KW-0561">Oxygen transport</keyword>
<dbReference type="PANTHER" id="PTHR37164">
    <property type="entry name" value="BACTERIOHEMERYTHRIN"/>
    <property type="match status" value="1"/>
</dbReference>
<evidence type="ECO:0000313" key="7">
    <source>
        <dbReference type="Proteomes" id="UP001060012"/>
    </source>
</evidence>
<feature type="domain" description="Hemerythrin-like" evidence="5">
    <location>
        <begin position="40"/>
        <end position="130"/>
    </location>
</feature>
<evidence type="ECO:0000313" key="6">
    <source>
        <dbReference type="EMBL" id="UTJ05269.1"/>
    </source>
</evidence>
<dbReference type="EMBL" id="CP100595">
    <property type="protein sequence ID" value="UTJ05269.1"/>
    <property type="molecule type" value="Genomic_DNA"/>
</dbReference>
<dbReference type="CDD" id="cd12107">
    <property type="entry name" value="Hemerythrin"/>
    <property type="match status" value="1"/>
</dbReference>
<evidence type="ECO:0000256" key="3">
    <source>
        <dbReference type="ARBA" id="ARBA00022723"/>
    </source>
</evidence>
<sequence>MLIDKNNLPLVAEDFMNDVHYEDVDIINELHSKAVIFKENTTEENKQELIACYEKWYDHTVKHFKGEEAVMLERRFPPYMMHKGEHDRCLEHMAYVLNSFKSSSDIDALLNYLETDLLNWLLNHIQTMDTVTANFFKTGMSPCSAMH</sequence>
<dbReference type="NCBIfam" id="TIGR02481">
    <property type="entry name" value="hemeryth_dom"/>
    <property type="match status" value="1"/>
</dbReference>
<dbReference type="InterPro" id="IPR016131">
    <property type="entry name" value="Haemerythrin_Fe_BS"/>
</dbReference>
<dbReference type="Gene3D" id="1.20.120.50">
    <property type="entry name" value="Hemerythrin-like"/>
    <property type="match status" value="1"/>
</dbReference>
<evidence type="ECO:0000259" key="5">
    <source>
        <dbReference type="Pfam" id="PF01814"/>
    </source>
</evidence>
<gene>
    <name evidence="6" type="ORF">NJU99_08295</name>
</gene>